<accession>A0A5B2TCS2</accession>
<keyword evidence="5" id="KW-0418">Kinase</keyword>
<dbReference type="InterPro" id="IPR027417">
    <property type="entry name" value="P-loop_NTPase"/>
</dbReference>
<feature type="domain" description="KaiC" evidence="8">
    <location>
        <begin position="266"/>
        <end position="498"/>
    </location>
</feature>
<dbReference type="Gene3D" id="3.40.50.300">
    <property type="entry name" value="P-loop containing nucleotide triphosphate hydrolases"/>
    <property type="match status" value="2"/>
</dbReference>
<dbReference type="GO" id="GO:0016787">
    <property type="term" value="F:hydrolase activity"/>
    <property type="evidence" value="ECO:0007669"/>
    <property type="project" value="UniProtKB-KW"/>
</dbReference>
<evidence type="ECO:0000313" key="9">
    <source>
        <dbReference type="EMBL" id="KAA2211874.1"/>
    </source>
</evidence>
<feature type="region of interest" description="Disordered" evidence="7">
    <location>
        <begin position="1"/>
        <end position="26"/>
    </location>
</feature>
<evidence type="ECO:0000256" key="4">
    <source>
        <dbReference type="ARBA" id="ARBA00022737"/>
    </source>
</evidence>
<reference evidence="9 10" key="1">
    <citation type="journal article" date="2015" name="Int. J. Syst. Evol. Microbiol.">
        <title>Roseomonas oryzae sp. nov., isolated from paddy rhizosphere soil.</title>
        <authorList>
            <person name="Ramaprasad E.V."/>
            <person name="Sasikala Ch."/>
            <person name="Ramana Ch.V."/>
        </authorList>
    </citation>
    <scope>NUCLEOTIDE SEQUENCE [LARGE SCALE GENOMIC DNA]</scope>
    <source>
        <strain evidence="9 10">KCTC 42542</strain>
    </source>
</reference>
<dbReference type="PROSITE" id="PS51146">
    <property type="entry name" value="KAIC"/>
    <property type="match status" value="1"/>
</dbReference>
<dbReference type="PANTHER" id="PTHR42926:SF1">
    <property type="entry name" value="CIRCADIAN CLOCK OSCILLATOR PROTEIN KAIC 1"/>
    <property type="match status" value="1"/>
</dbReference>
<dbReference type="InterPro" id="IPR003593">
    <property type="entry name" value="AAA+_ATPase"/>
</dbReference>
<dbReference type="Proteomes" id="UP000322110">
    <property type="component" value="Unassembled WGS sequence"/>
</dbReference>
<dbReference type="SUPFAM" id="SSF52540">
    <property type="entry name" value="P-loop containing nucleoside triphosphate hydrolases"/>
    <property type="match status" value="2"/>
</dbReference>
<keyword evidence="3" id="KW-0808">Transferase</keyword>
<gene>
    <name evidence="9" type="ORF">F0Q34_17830</name>
</gene>
<dbReference type="AlphaFoldDB" id="A0A5B2TCS2"/>
<evidence type="ECO:0000256" key="3">
    <source>
        <dbReference type="ARBA" id="ARBA00022679"/>
    </source>
</evidence>
<protein>
    <recommendedName>
        <fullName evidence="1">non-specific serine/threonine protein kinase</fullName>
        <ecNumber evidence="1">2.7.11.1</ecNumber>
    </recommendedName>
</protein>
<keyword evidence="4" id="KW-0677">Repeat</keyword>
<dbReference type="InterPro" id="IPR030665">
    <property type="entry name" value="KaiC"/>
</dbReference>
<sequence>MPVARRPDAPRSATDDPGSREQRRAVPQTLRRLNSGIEGLDQILGGGLVADSTYIIQGHPGSGKTILANQVAFHQASQGASVLYVTLLAEAHERLFAFLSTLDFYDPSMLGRQVNYISAFSIMEHEGLDGVVRLLRREIPRQKPTLLVIDGLLNAREKATSALDMKKFIAELQNHAASVHCTALLLTSARFEDSSPEYTMVDGIIELREEELGVRSMRRLRVRKLRGSAALGGLHQYAIGPGGLVTFPRTEALLARPLQPEEPSAERTTSGIAEIDQILGGGLSRGSTTLLIGPSGAGKTSWGLHFLAGAPSEPALHFGFYESPQRLHAKATALGLDLAPSLNAGSLSLEWRPSAELLADAVVGELLRMAAERGVKRLFLDGLGVLERSLSTHQRFSPFLSVLVGELRARGITVLTTLEMSELFGTTPHLASPEILSTVDNIVLMRLMERDGRIHRVFSVVKTRNNDFEPALHDFEITSQGIRIFNRLLGKSFAPTFQRGDPA</sequence>
<comment type="caution">
    <text evidence="9">The sequence shown here is derived from an EMBL/GenBank/DDBJ whole genome shotgun (WGS) entry which is preliminary data.</text>
</comment>
<dbReference type="InterPro" id="IPR014774">
    <property type="entry name" value="KaiC-like_dom"/>
</dbReference>
<dbReference type="PANTHER" id="PTHR42926">
    <property type="match status" value="1"/>
</dbReference>
<evidence type="ECO:0000256" key="1">
    <source>
        <dbReference type="ARBA" id="ARBA00012513"/>
    </source>
</evidence>
<evidence type="ECO:0000256" key="2">
    <source>
        <dbReference type="ARBA" id="ARBA00022553"/>
    </source>
</evidence>
<dbReference type="GO" id="GO:0005524">
    <property type="term" value="F:ATP binding"/>
    <property type="evidence" value="ECO:0007669"/>
    <property type="project" value="InterPro"/>
</dbReference>
<name>A0A5B2TCS2_9PROT</name>
<dbReference type="InterPro" id="IPR051347">
    <property type="entry name" value="Circadian_clock_KaiC-rel"/>
</dbReference>
<feature type="compositionally biased region" description="Basic and acidic residues" evidence="7">
    <location>
        <begin position="1"/>
        <end position="24"/>
    </location>
</feature>
<evidence type="ECO:0000256" key="7">
    <source>
        <dbReference type="SAM" id="MobiDB-lite"/>
    </source>
</evidence>
<proteinExistence type="predicted"/>
<keyword evidence="6" id="KW-0378">Hydrolase</keyword>
<evidence type="ECO:0000259" key="8">
    <source>
        <dbReference type="PROSITE" id="PS51146"/>
    </source>
</evidence>
<organism evidence="9 10">
    <name type="scientific">Teichococcus oryzae</name>
    <dbReference type="NCBI Taxonomy" id="1608942"/>
    <lineage>
        <taxon>Bacteria</taxon>
        <taxon>Pseudomonadati</taxon>
        <taxon>Pseudomonadota</taxon>
        <taxon>Alphaproteobacteria</taxon>
        <taxon>Acetobacterales</taxon>
        <taxon>Roseomonadaceae</taxon>
        <taxon>Roseomonas</taxon>
    </lineage>
</organism>
<evidence type="ECO:0000256" key="5">
    <source>
        <dbReference type="ARBA" id="ARBA00022777"/>
    </source>
</evidence>
<dbReference type="PIRSF" id="PIRSF039117">
    <property type="entry name" value="KaiC"/>
    <property type="match status" value="1"/>
</dbReference>
<evidence type="ECO:0000256" key="6">
    <source>
        <dbReference type="ARBA" id="ARBA00022801"/>
    </source>
</evidence>
<evidence type="ECO:0000313" key="10">
    <source>
        <dbReference type="Proteomes" id="UP000322110"/>
    </source>
</evidence>
<dbReference type="GO" id="GO:0004674">
    <property type="term" value="F:protein serine/threonine kinase activity"/>
    <property type="evidence" value="ECO:0007669"/>
    <property type="project" value="UniProtKB-EC"/>
</dbReference>
<keyword evidence="10" id="KW-1185">Reference proteome</keyword>
<dbReference type="Pfam" id="PF06745">
    <property type="entry name" value="ATPase"/>
    <property type="match status" value="2"/>
</dbReference>
<dbReference type="InterPro" id="IPR010624">
    <property type="entry name" value="KaiC_dom"/>
</dbReference>
<dbReference type="EC" id="2.7.11.1" evidence="1"/>
<dbReference type="EMBL" id="VUKA01000014">
    <property type="protein sequence ID" value="KAA2211874.1"/>
    <property type="molecule type" value="Genomic_DNA"/>
</dbReference>
<dbReference type="SMART" id="SM00382">
    <property type="entry name" value="AAA"/>
    <property type="match status" value="2"/>
</dbReference>
<keyword evidence="2" id="KW-0597">Phosphoprotein</keyword>